<dbReference type="InterPro" id="IPR001757">
    <property type="entry name" value="P_typ_ATPase"/>
</dbReference>
<keyword evidence="3 11" id="KW-0812">Transmembrane</keyword>
<dbReference type="SFLD" id="SFLDF00027">
    <property type="entry name" value="p-type_atpase"/>
    <property type="match status" value="1"/>
</dbReference>
<keyword evidence="8" id="KW-1278">Translocase</keyword>
<dbReference type="SUPFAM" id="SSF56784">
    <property type="entry name" value="HAD-like"/>
    <property type="match status" value="1"/>
</dbReference>
<dbReference type="InterPro" id="IPR023298">
    <property type="entry name" value="ATPase_P-typ_TM_dom_sf"/>
</dbReference>
<evidence type="ECO:0000256" key="3">
    <source>
        <dbReference type="ARBA" id="ARBA00022692"/>
    </source>
</evidence>
<dbReference type="SUPFAM" id="SSF81665">
    <property type="entry name" value="Calcium ATPase, transmembrane domain M"/>
    <property type="match status" value="1"/>
</dbReference>
<dbReference type="InterPro" id="IPR059000">
    <property type="entry name" value="ATPase_P-type_domA"/>
</dbReference>
<dbReference type="InterPro" id="IPR023299">
    <property type="entry name" value="ATPase_P-typ_cyto_dom_N"/>
</dbReference>
<dbReference type="Pfam" id="PF00702">
    <property type="entry name" value="Hydrolase"/>
    <property type="match status" value="1"/>
</dbReference>
<feature type="transmembrane region" description="Helical" evidence="11">
    <location>
        <begin position="97"/>
        <end position="127"/>
    </location>
</feature>
<evidence type="ECO:0000256" key="9">
    <source>
        <dbReference type="ARBA" id="ARBA00022989"/>
    </source>
</evidence>
<comment type="subcellular location">
    <subcellularLocation>
        <location evidence="11">Cell membrane</location>
    </subcellularLocation>
    <subcellularLocation>
        <location evidence="1">Membrane</location>
        <topology evidence="1">Multi-pass membrane protein</topology>
    </subcellularLocation>
</comment>
<evidence type="ECO:0000259" key="12">
    <source>
        <dbReference type="Pfam" id="PF00122"/>
    </source>
</evidence>
<evidence type="ECO:0000256" key="5">
    <source>
        <dbReference type="ARBA" id="ARBA00022741"/>
    </source>
</evidence>
<keyword evidence="7" id="KW-0460">Magnesium</keyword>
<dbReference type="PANTHER" id="PTHR43079">
    <property type="entry name" value="PROBABLE CADMIUM/ZINC-TRANSPORTING ATPASE HMA1"/>
    <property type="match status" value="1"/>
</dbReference>
<evidence type="ECO:0000256" key="2">
    <source>
        <dbReference type="ARBA" id="ARBA00006024"/>
    </source>
</evidence>
<dbReference type="SUPFAM" id="SSF81653">
    <property type="entry name" value="Calcium ATPase, transduction domain A"/>
    <property type="match status" value="1"/>
</dbReference>
<proteinExistence type="inferred from homology"/>
<dbReference type="PRINTS" id="PR00119">
    <property type="entry name" value="CATATPASE"/>
</dbReference>
<name>A0ABZ1BV01_9FIRM</name>
<evidence type="ECO:0000256" key="11">
    <source>
        <dbReference type="RuleBase" id="RU362081"/>
    </source>
</evidence>
<dbReference type="InterPro" id="IPR051949">
    <property type="entry name" value="Cation_Transport_ATPase"/>
</dbReference>
<dbReference type="NCBIfam" id="TIGR01494">
    <property type="entry name" value="ATPase_P-type"/>
    <property type="match status" value="1"/>
</dbReference>
<dbReference type="Proteomes" id="UP001332192">
    <property type="component" value="Chromosome"/>
</dbReference>
<dbReference type="Pfam" id="PF00122">
    <property type="entry name" value="E1-E2_ATPase"/>
    <property type="match status" value="1"/>
</dbReference>
<dbReference type="PROSITE" id="PS00154">
    <property type="entry name" value="ATPASE_E1_E2"/>
    <property type="match status" value="1"/>
</dbReference>
<evidence type="ECO:0000256" key="7">
    <source>
        <dbReference type="ARBA" id="ARBA00022842"/>
    </source>
</evidence>
<evidence type="ECO:0000256" key="1">
    <source>
        <dbReference type="ARBA" id="ARBA00004141"/>
    </source>
</evidence>
<dbReference type="Gene3D" id="2.70.150.10">
    <property type="entry name" value="Calcium-transporting ATPase, cytoplasmic transduction domain A"/>
    <property type="match status" value="1"/>
</dbReference>
<keyword evidence="9 11" id="KW-1133">Transmembrane helix</keyword>
<dbReference type="RefSeq" id="WP_324715787.1">
    <property type="nucleotide sequence ID" value="NZ_CP141615.1"/>
</dbReference>
<feature type="transmembrane region" description="Helical" evidence="11">
    <location>
        <begin position="268"/>
        <end position="290"/>
    </location>
</feature>
<protein>
    <submittedName>
        <fullName evidence="13">Heavy metal translocating P-type ATPase</fullName>
    </submittedName>
</protein>
<feature type="transmembrane region" description="Helical" evidence="11">
    <location>
        <begin position="60"/>
        <end position="77"/>
    </location>
</feature>
<keyword evidence="14" id="KW-1185">Reference proteome</keyword>
<dbReference type="InterPro" id="IPR027256">
    <property type="entry name" value="P-typ_ATPase_IB"/>
</dbReference>
<reference evidence="13 14" key="1">
    <citation type="journal article" date="2024" name="Front. Microbiol.">
        <title>Novel thermophilic genera Geochorda gen. nov. and Carboxydochorda gen. nov. from the deep terrestrial subsurface reveal the ecophysiological diversity in the class Limnochordia.</title>
        <authorList>
            <person name="Karnachuk O.V."/>
            <person name="Lukina A.P."/>
            <person name="Avakyan M.R."/>
            <person name="Kadnikov V.V."/>
            <person name="Begmatov S."/>
            <person name="Beletsky A.V."/>
            <person name="Vlasova K.G."/>
            <person name="Novikov A.A."/>
            <person name="Shcherbakova V.A."/>
            <person name="Mardanov A.V."/>
            <person name="Ravin N.V."/>
        </authorList>
    </citation>
    <scope>NUCLEOTIDE SEQUENCE [LARGE SCALE GENOMIC DNA]</scope>
    <source>
        <strain evidence="13 14">L945</strain>
    </source>
</reference>
<keyword evidence="6 11" id="KW-0067">ATP-binding</keyword>
<comment type="similarity">
    <text evidence="2 11">Belongs to the cation transport ATPase (P-type) (TC 3.A.3) family. Type IB subfamily.</text>
</comment>
<evidence type="ECO:0000256" key="6">
    <source>
        <dbReference type="ARBA" id="ARBA00022840"/>
    </source>
</evidence>
<organism evidence="13 14">
    <name type="scientific">Carboxydichorda subterranea</name>
    <dbReference type="NCBI Taxonomy" id="3109565"/>
    <lineage>
        <taxon>Bacteria</taxon>
        <taxon>Bacillati</taxon>
        <taxon>Bacillota</taxon>
        <taxon>Limnochordia</taxon>
        <taxon>Limnochordales</taxon>
        <taxon>Geochordaceae</taxon>
        <taxon>Carboxydichorda</taxon>
    </lineage>
</organism>
<dbReference type="EMBL" id="CP141615">
    <property type="protein sequence ID" value="WRP16514.1"/>
    <property type="molecule type" value="Genomic_DNA"/>
</dbReference>
<accession>A0ABZ1BV01</accession>
<dbReference type="InterPro" id="IPR044492">
    <property type="entry name" value="P_typ_ATPase_HD_dom"/>
</dbReference>
<evidence type="ECO:0000256" key="8">
    <source>
        <dbReference type="ARBA" id="ARBA00022967"/>
    </source>
</evidence>
<dbReference type="InterPro" id="IPR036412">
    <property type="entry name" value="HAD-like_sf"/>
</dbReference>
<evidence type="ECO:0000256" key="10">
    <source>
        <dbReference type="ARBA" id="ARBA00023136"/>
    </source>
</evidence>
<feature type="domain" description="P-type ATPase A" evidence="12">
    <location>
        <begin position="151"/>
        <end position="249"/>
    </location>
</feature>
<dbReference type="SFLD" id="SFLDS00003">
    <property type="entry name" value="Haloacid_Dehalogenase"/>
    <property type="match status" value="1"/>
</dbReference>
<dbReference type="InterPro" id="IPR008250">
    <property type="entry name" value="ATPase_P-typ_transduc_dom_A_sf"/>
</dbReference>
<keyword evidence="11" id="KW-1003">Cell membrane</keyword>
<gene>
    <name evidence="13" type="ORF">U7230_10460</name>
</gene>
<evidence type="ECO:0000313" key="13">
    <source>
        <dbReference type="EMBL" id="WRP16514.1"/>
    </source>
</evidence>
<feature type="transmembrane region" description="Helical" evidence="11">
    <location>
        <begin position="20"/>
        <end position="39"/>
    </location>
</feature>
<dbReference type="NCBIfam" id="TIGR01525">
    <property type="entry name" value="ATPase-IB_hvy"/>
    <property type="match status" value="1"/>
</dbReference>
<sequence length="683" mass="71750">MAAAAQLGSTVTSDRTLARFRPLAVPLVTGLLVVAGWWLESRHAAVAALTSSPGPLLLRPGWAALVVYALAYLVGGYESARTGWHALRRGRIDIDFLMVAAALGAAAIGQALDGAILIFIFALSNALEEYATGRTRKAIEALVRLRPTRARRVTSLDDAAETELITADQLRPGEFVLVLPGEQVPADGVVVRGISAVDTSAITGESIPQQRQPGDQLFAGSVNREGALWLRVERPAQESTLARIIQLVEQAQQRKAPTQLFIERFEQVYSALVVAGTVALIAAGLTVLGWGVSQTIYRAMTVMVVASPCAVVLSTMPVMLSAIASGARNGVLFKGALDLEQLAGVRVVAFDKTGTLTLGLPQLVAIHARPPFTEEQLLAAAAAAESGSEHPIAGAILEEARRRGLSLPSPEHSRTHPGRGVEAVVSGDRILVGSPAWFHEMGQPLDGELADALARLESAGHTAMVLSINGSGPAGILAVADRARPHAREAVQALQRLGLRVVMLTGDNERVAQAMGRELGVDEVYAGLLPEDKMRILQELERRYGPVAMVGDGINDAPALVSAAVGIAMGRAGTDVALETADVVLMSDELVRLEGAVALGRRAERVVRQNLAFAFGVIAVLLVSATTGHLSLTQGVVGHETSTVLVALNGLRLLGFRWPRLQGASAEAEAAAGIDRVAEAGPA</sequence>
<dbReference type="SFLD" id="SFLDG00002">
    <property type="entry name" value="C1.7:_P-type_atpase_like"/>
    <property type="match status" value="1"/>
</dbReference>
<evidence type="ECO:0000313" key="14">
    <source>
        <dbReference type="Proteomes" id="UP001332192"/>
    </source>
</evidence>
<keyword evidence="5 11" id="KW-0547">Nucleotide-binding</keyword>
<dbReference type="PANTHER" id="PTHR43079:SF1">
    <property type="entry name" value="CADMIUM_ZINC-TRANSPORTING ATPASE HMA1, CHLOROPLASTIC-RELATED"/>
    <property type="match status" value="1"/>
</dbReference>
<dbReference type="InterPro" id="IPR018303">
    <property type="entry name" value="ATPase_P-typ_P_site"/>
</dbReference>
<keyword evidence="4 11" id="KW-0479">Metal-binding</keyword>
<feature type="transmembrane region" description="Helical" evidence="11">
    <location>
        <begin position="296"/>
        <end position="324"/>
    </location>
</feature>
<dbReference type="Gene3D" id="3.40.1110.10">
    <property type="entry name" value="Calcium-transporting ATPase, cytoplasmic domain N"/>
    <property type="match status" value="1"/>
</dbReference>
<dbReference type="InterPro" id="IPR023214">
    <property type="entry name" value="HAD_sf"/>
</dbReference>
<dbReference type="PRINTS" id="PR00941">
    <property type="entry name" value="CDATPASE"/>
</dbReference>
<evidence type="ECO:0000256" key="4">
    <source>
        <dbReference type="ARBA" id="ARBA00022723"/>
    </source>
</evidence>
<keyword evidence="10 11" id="KW-0472">Membrane</keyword>
<dbReference type="Gene3D" id="3.40.50.1000">
    <property type="entry name" value="HAD superfamily/HAD-like"/>
    <property type="match status" value="1"/>
</dbReference>